<dbReference type="InterPro" id="IPR050707">
    <property type="entry name" value="HTH_MetabolicPath_Reg"/>
</dbReference>
<accession>A0ABV0BLB5</accession>
<dbReference type="EMBL" id="JBBYXI010000003">
    <property type="protein sequence ID" value="MEN3931495.1"/>
    <property type="molecule type" value="Genomic_DNA"/>
</dbReference>
<name>A0ABV0BLB5_9HYPH</name>
<keyword evidence="7" id="KW-1185">Reference proteome</keyword>
<evidence type="ECO:0000256" key="2">
    <source>
        <dbReference type="ARBA" id="ARBA00023125"/>
    </source>
</evidence>
<evidence type="ECO:0000313" key="6">
    <source>
        <dbReference type="EMBL" id="MEN3931495.1"/>
    </source>
</evidence>
<dbReference type="RefSeq" id="WP_346337522.1">
    <property type="nucleotide sequence ID" value="NZ_JBBYXI010000003.1"/>
</dbReference>
<dbReference type="SUPFAM" id="SSF46785">
    <property type="entry name" value="Winged helix' DNA-binding domain"/>
    <property type="match status" value="1"/>
</dbReference>
<evidence type="ECO:0000256" key="1">
    <source>
        <dbReference type="ARBA" id="ARBA00023015"/>
    </source>
</evidence>
<dbReference type="PANTHER" id="PTHR30136:SF39">
    <property type="entry name" value="TRANSCRIPTIONAL REGULATORY PROTEIN"/>
    <property type="match status" value="1"/>
</dbReference>
<gene>
    <name evidence="6" type="ORF">WJT86_10550</name>
</gene>
<reference evidence="6 7" key="1">
    <citation type="submission" date="2024-04" db="EMBL/GenBank/DDBJ databases">
        <title>A novel species isolated from cricket.</title>
        <authorList>
            <person name="Wang H.-C."/>
        </authorList>
    </citation>
    <scope>NUCLEOTIDE SEQUENCE [LARGE SCALE GENOMIC DNA]</scope>
    <source>
        <strain evidence="6 7">WL0021</strain>
    </source>
</reference>
<dbReference type="InterPro" id="IPR005471">
    <property type="entry name" value="Tscrpt_reg_IclR_N"/>
</dbReference>
<keyword evidence="3" id="KW-0804">Transcription</keyword>
<dbReference type="Pfam" id="PF01614">
    <property type="entry name" value="IclR_C"/>
    <property type="match status" value="1"/>
</dbReference>
<dbReference type="Pfam" id="PF09339">
    <property type="entry name" value="HTH_IclR"/>
    <property type="match status" value="1"/>
</dbReference>
<keyword evidence="2" id="KW-0238">DNA-binding</keyword>
<dbReference type="InterPro" id="IPR036388">
    <property type="entry name" value="WH-like_DNA-bd_sf"/>
</dbReference>
<dbReference type="SUPFAM" id="SSF55781">
    <property type="entry name" value="GAF domain-like"/>
    <property type="match status" value="1"/>
</dbReference>
<dbReference type="PROSITE" id="PS51077">
    <property type="entry name" value="HTH_ICLR"/>
    <property type="match status" value="1"/>
</dbReference>
<dbReference type="PROSITE" id="PS51078">
    <property type="entry name" value="ICLR_ED"/>
    <property type="match status" value="1"/>
</dbReference>
<dbReference type="SMART" id="SM00346">
    <property type="entry name" value="HTH_ICLR"/>
    <property type="match status" value="1"/>
</dbReference>
<organism evidence="6 7">
    <name type="scientific">Hohaiivirga grylli</name>
    <dbReference type="NCBI Taxonomy" id="3133970"/>
    <lineage>
        <taxon>Bacteria</taxon>
        <taxon>Pseudomonadati</taxon>
        <taxon>Pseudomonadota</taxon>
        <taxon>Alphaproteobacteria</taxon>
        <taxon>Hyphomicrobiales</taxon>
        <taxon>Methylobacteriaceae</taxon>
        <taxon>Hohaiivirga</taxon>
    </lineage>
</organism>
<dbReference type="InterPro" id="IPR029016">
    <property type="entry name" value="GAF-like_dom_sf"/>
</dbReference>
<proteinExistence type="predicted"/>
<evidence type="ECO:0000256" key="3">
    <source>
        <dbReference type="ARBA" id="ARBA00023163"/>
    </source>
</evidence>
<dbReference type="PANTHER" id="PTHR30136">
    <property type="entry name" value="HELIX-TURN-HELIX TRANSCRIPTIONAL REGULATOR, ICLR FAMILY"/>
    <property type="match status" value="1"/>
</dbReference>
<dbReference type="Proteomes" id="UP001418637">
    <property type="component" value="Unassembled WGS sequence"/>
</dbReference>
<feature type="domain" description="HTH iclR-type" evidence="4">
    <location>
        <begin position="10"/>
        <end position="72"/>
    </location>
</feature>
<dbReference type="InterPro" id="IPR014757">
    <property type="entry name" value="Tscrpt_reg_IclR_C"/>
</dbReference>
<dbReference type="Gene3D" id="3.30.450.40">
    <property type="match status" value="1"/>
</dbReference>
<dbReference type="Gene3D" id="1.10.10.10">
    <property type="entry name" value="Winged helix-like DNA-binding domain superfamily/Winged helix DNA-binding domain"/>
    <property type="match status" value="1"/>
</dbReference>
<feature type="domain" description="IclR-ED" evidence="5">
    <location>
        <begin position="73"/>
        <end position="256"/>
    </location>
</feature>
<evidence type="ECO:0000313" key="7">
    <source>
        <dbReference type="Proteomes" id="UP001418637"/>
    </source>
</evidence>
<evidence type="ECO:0000259" key="5">
    <source>
        <dbReference type="PROSITE" id="PS51078"/>
    </source>
</evidence>
<evidence type="ECO:0000259" key="4">
    <source>
        <dbReference type="PROSITE" id="PS51077"/>
    </source>
</evidence>
<keyword evidence="1" id="KW-0805">Transcription regulation</keyword>
<comment type="caution">
    <text evidence="6">The sequence shown here is derived from an EMBL/GenBank/DDBJ whole genome shotgun (WGS) entry which is preliminary data.</text>
</comment>
<dbReference type="InterPro" id="IPR036390">
    <property type="entry name" value="WH_DNA-bd_sf"/>
</dbReference>
<protein>
    <submittedName>
        <fullName evidence="6">IclR family transcriptional regulator</fullName>
    </submittedName>
</protein>
<sequence length="257" mass="27507">MEKTASVSGAQTIHKAISLLKFIARFSGEGARLIDLVRGMEIGQPTAHRLLQALVAEGLVKQDTSHRYHLGSLVFELSLTSGHHFNLADICTPVLKKLADETGDTSFLFLRSGDDAICLAREQGPYHIQTPVVPVGSRQPLGVSAGGLAILSALSEQEAAAVLKAITPRLVMFGNLTTDRVWEYYLKSNAVGYAAISNRAAPGVKGVGVPIIGEIGTPIAAVTLATTISRMTEERIQEIIPALNEAAEQIDVLLRQF</sequence>